<dbReference type="SUPFAM" id="SSF51695">
    <property type="entry name" value="PLC-like phosphodiesterases"/>
    <property type="match status" value="1"/>
</dbReference>
<organism evidence="7 8">
    <name type="scientific">Varroa destructor</name>
    <name type="common">Honeybee mite</name>
    <dbReference type="NCBI Taxonomy" id="109461"/>
    <lineage>
        <taxon>Eukaryota</taxon>
        <taxon>Metazoa</taxon>
        <taxon>Ecdysozoa</taxon>
        <taxon>Arthropoda</taxon>
        <taxon>Chelicerata</taxon>
        <taxon>Arachnida</taxon>
        <taxon>Acari</taxon>
        <taxon>Parasitiformes</taxon>
        <taxon>Mesostigmata</taxon>
        <taxon>Gamasina</taxon>
        <taxon>Dermanyssoidea</taxon>
        <taxon>Varroidae</taxon>
        <taxon>Varroa</taxon>
    </lineage>
</organism>
<reference evidence="7" key="1">
    <citation type="submission" date="2021-01" db="UniProtKB">
        <authorList>
            <consortium name="EnsemblMetazoa"/>
        </authorList>
    </citation>
    <scope>IDENTIFICATION</scope>
</reference>
<dbReference type="EnsemblMetazoa" id="XM_022799731">
    <property type="protein sequence ID" value="XP_022655466"/>
    <property type="gene ID" value="LOC111248040"/>
</dbReference>
<dbReference type="GO" id="GO:0006629">
    <property type="term" value="P:lipid metabolic process"/>
    <property type="evidence" value="ECO:0007669"/>
    <property type="project" value="InterPro"/>
</dbReference>
<evidence type="ECO:0000256" key="3">
    <source>
        <dbReference type="ARBA" id="ARBA00022842"/>
    </source>
</evidence>
<keyword evidence="4" id="KW-1015">Disulfide bond</keyword>
<dbReference type="InParanoid" id="A0A7M7JQ13"/>
<keyword evidence="5" id="KW-0456">Lyase</keyword>
<dbReference type="InterPro" id="IPR017946">
    <property type="entry name" value="PLC-like_Pdiesterase_TIM-brl"/>
</dbReference>
<accession>A0A7M7JQ13</accession>
<evidence type="ECO:0000256" key="6">
    <source>
        <dbReference type="SAM" id="SignalP"/>
    </source>
</evidence>
<keyword evidence="2" id="KW-0479">Metal-binding</keyword>
<dbReference type="OrthoDB" id="1046782at2759"/>
<proteinExistence type="predicted"/>
<evidence type="ECO:0000313" key="8">
    <source>
        <dbReference type="Proteomes" id="UP000594260"/>
    </source>
</evidence>
<dbReference type="CDD" id="cd08587">
    <property type="entry name" value="PI-PLCXDc_like"/>
    <property type="match status" value="1"/>
</dbReference>
<dbReference type="OMA" id="WFTTGVP"/>
<evidence type="ECO:0000313" key="7">
    <source>
        <dbReference type="EnsemblMetazoa" id="XP_022655466"/>
    </source>
</evidence>
<dbReference type="GO" id="GO:0016829">
    <property type="term" value="F:lyase activity"/>
    <property type="evidence" value="ECO:0007669"/>
    <property type="project" value="UniProtKB-KW"/>
</dbReference>
<evidence type="ECO:0000256" key="5">
    <source>
        <dbReference type="ARBA" id="ARBA00023239"/>
    </source>
</evidence>
<dbReference type="PANTHER" id="PTHR13593:SF103">
    <property type="entry name" value="RE10370P"/>
    <property type="match status" value="1"/>
</dbReference>
<protein>
    <submittedName>
        <fullName evidence="7">Uncharacterized protein</fullName>
    </submittedName>
</protein>
<name>A0A7M7JQ13_VARDE</name>
<dbReference type="GO" id="GO:0008081">
    <property type="term" value="F:phosphoric diester hydrolase activity"/>
    <property type="evidence" value="ECO:0007669"/>
    <property type="project" value="InterPro"/>
</dbReference>
<dbReference type="InterPro" id="IPR051057">
    <property type="entry name" value="PI-PLC_domain"/>
</dbReference>
<dbReference type="RefSeq" id="XP_022655466.1">
    <property type="nucleotide sequence ID" value="XM_022799731.1"/>
</dbReference>
<feature type="chain" id="PRO_5036401533" evidence="6">
    <location>
        <begin position="20"/>
        <end position="443"/>
    </location>
</feature>
<dbReference type="EnsemblMetazoa" id="XM_022799732">
    <property type="protein sequence ID" value="XP_022655467"/>
    <property type="gene ID" value="LOC111248040"/>
</dbReference>
<dbReference type="PROSITE" id="PS50007">
    <property type="entry name" value="PIPLC_X_DOMAIN"/>
    <property type="match status" value="1"/>
</dbReference>
<dbReference type="Gene3D" id="3.20.20.190">
    <property type="entry name" value="Phosphatidylinositol (PI) phosphodiesterase"/>
    <property type="match status" value="1"/>
</dbReference>
<keyword evidence="3" id="KW-0460">Magnesium</keyword>
<keyword evidence="8" id="KW-1185">Reference proteome</keyword>
<sequence>MALLHYVFAVFQLASIYRASCTVQRPVSLFVAISPGLPRRQHNTHIREVAVHFSGLNTSLVTDGCLVLARDWEFRSILKRINIHDELEDDEDPTEGRIFTGYVIPPSNFSAQIVPTDCIGYFIRLEWRSTIIAESCLRVYPDWMGQLVDQEPAAVWFTFSGNLTLNYLAIPGSHNAGAYKVYEPHEESFITWYRDCQEEDIYSQLVYGSRFLDIRPGLVSTNNTKTFWVFHSAIRTDNRLQSVLHDVKKFLDEHKREVIFIDFHEFPWGFKTSADYTSLGDFVEKHLGPYILQYRPHMITLSETVALNQRAVVTFSQDDNLARRFLPGVYHAWANTDNLQVLKDRLRQMQNQQSEGNRLYSAMAQLTPQGALNIIFDQYQGGVRALSHLNNMKVMLWWRKNQEYRTSTNIIAMDYLTSSSVVDICRAINAQRALDLRRGHRLP</sequence>
<evidence type="ECO:0000256" key="2">
    <source>
        <dbReference type="ARBA" id="ARBA00022723"/>
    </source>
</evidence>
<dbReference type="GeneID" id="111248040"/>
<dbReference type="Proteomes" id="UP000594260">
    <property type="component" value="Unplaced"/>
</dbReference>
<dbReference type="KEGG" id="vde:111248040"/>
<feature type="signal peptide" evidence="6">
    <location>
        <begin position="1"/>
        <end position="19"/>
    </location>
</feature>
<dbReference type="GO" id="GO:0046872">
    <property type="term" value="F:metal ion binding"/>
    <property type="evidence" value="ECO:0007669"/>
    <property type="project" value="UniProtKB-KW"/>
</dbReference>
<evidence type="ECO:0000256" key="1">
    <source>
        <dbReference type="ARBA" id="ARBA00000110"/>
    </source>
</evidence>
<dbReference type="PANTHER" id="PTHR13593">
    <property type="match status" value="1"/>
</dbReference>
<dbReference type="RefSeq" id="XP_022655467.1">
    <property type="nucleotide sequence ID" value="XM_022799732.1"/>
</dbReference>
<comment type="catalytic activity">
    <reaction evidence="1">
        <text>an N-(acyl)-sphingosylphosphoethanolamine = an N-(acyl)-sphingosyl-1,3-cyclic phosphate + ethanolamine</text>
        <dbReference type="Rhea" id="RHEA:60648"/>
        <dbReference type="ChEBI" id="CHEBI:57603"/>
        <dbReference type="ChEBI" id="CHEBI:143891"/>
        <dbReference type="ChEBI" id="CHEBI:143892"/>
    </reaction>
</comment>
<keyword evidence="6" id="KW-0732">Signal</keyword>
<dbReference type="AlphaFoldDB" id="A0A7M7JQ13"/>
<evidence type="ECO:0000256" key="4">
    <source>
        <dbReference type="ARBA" id="ARBA00023157"/>
    </source>
</evidence>